<gene>
    <name evidence="1" type="ORF">IPN91_02570</name>
</gene>
<comment type="caution">
    <text evidence="1">The sequence shown here is derived from an EMBL/GenBank/DDBJ whole genome shotgun (WGS) entry which is preliminary data.</text>
</comment>
<proteinExistence type="predicted"/>
<reference evidence="1 2" key="1">
    <citation type="submission" date="2020-10" db="EMBL/GenBank/DDBJ databases">
        <title>Connecting structure to function with the recovery of over 1000 high-quality activated sludge metagenome-assembled genomes encoding full-length rRNA genes using long-read sequencing.</title>
        <authorList>
            <person name="Singleton C.M."/>
            <person name="Petriglieri F."/>
            <person name="Kristensen J.M."/>
            <person name="Kirkegaard R.H."/>
            <person name="Michaelsen T.Y."/>
            <person name="Andersen M.H."/>
            <person name="Karst S.M."/>
            <person name="Dueholm M.S."/>
            <person name="Nielsen P.H."/>
            <person name="Albertsen M."/>
        </authorList>
    </citation>
    <scope>NUCLEOTIDE SEQUENCE [LARGE SCALE GENOMIC DNA]</scope>
    <source>
        <strain evidence="1">OdNE_18-Q3-R46-58_MAXAC.008</strain>
    </source>
</reference>
<dbReference type="EMBL" id="JADKCH010000001">
    <property type="protein sequence ID" value="MBK8571526.1"/>
    <property type="molecule type" value="Genomic_DNA"/>
</dbReference>
<organism evidence="1 2">
    <name type="scientific">Candidatus Geothrix odensensis</name>
    <dbReference type="NCBI Taxonomy" id="2954440"/>
    <lineage>
        <taxon>Bacteria</taxon>
        <taxon>Pseudomonadati</taxon>
        <taxon>Acidobacteriota</taxon>
        <taxon>Holophagae</taxon>
        <taxon>Holophagales</taxon>
        <taxon>Holophagaceae</taxon>
        <taxon>Geothrix</taxon>
    </lineage>
</organism>
<dbReference type="Pfam" id="PF06293">
    <property type="entry name" value="Kdo"/>
    <property type="match status" value="1"/>
</dbReference>
<name>A0A936F053_9BACT</name>
<sequence>MIHDPYIIPPLPPQWPFEPGLPLRPLGCRLNLDLPGMGGGWRVCTPGGIVPAGDPVPLSGAFGRGGILRVGDLVLRPYRRGGLLRHVNERTYRTHLRFAAEHAIHRGLWEAGFPTVEPVGYAWRPRALGVEGVLITRLAQGEPWPRRWELSTERGADIRRLIGSLCDWGLWSPDLNATNVILPPSGGALLLDWDRARFEHAGHDLWSRYRARLERSLRKLGAPPEALAVMAAAPHP</sequence>
<evidence type="ECO:0000313" key="2">
    <source>
        <dbReference type="Proteomes" id="UP000709959"/>
    </source>
</evidence>
<evidence type="ECO:0000313" key="1">
    <source>
        <dbReference type="EMBL" id="MBK8571526.1"/>
    </source>
</evidence>
<evidence type="ECO:0008006" key="3">
    <source>
        <dbReference type="Google" id="ProtNLM"/>
    </source>
</evidence>
<dbReference type="AlphaFoldDB" id="A0A936F053"/>
<dbReference type="InterPro" id="IPR011009">
    <property type="entry name" value="Kinase-like_dom_sf"/>
</dbReference>
<accession>A0A936F053</accession>
<protein>
    <recommendedName>
        <fullName evidence="3">3-deoxy-D-manno-octulosonic acid kinase</fullName>
    </recommendedName>
</protein>
<dbReference type="Proteomes" id="UP000709959">
    <property type="component" value="Unassembled WGS sequence"/>
</dbReference>
<dbReference type="SUPFAM" id="SSF56112">
    <property type="entry name" value="Protein kinase-like (PK-like)"/>
    <property type="match status" value="1"/>
</dbReference>